<dbReference type="Proteomes" id="UP001301958">
    <property type="component" value="Unassembled WGS sequence"/>
</dbReference>
<feature type="compositionally biased region" description="Low complexity" evidence="1">
    <location>
        <begin position="75"/>
        <end position="99"/>
    </location>
</feature>
<sequence length="299" mass="33128">MASQRPRSAFRQPLGPSDCDGVSFGDRCDFVHCTVCLHKRLLKIGYYNQPRCPTPNSDTYWESPVCSPCNNESRSQASESQAAESQAVESQSAESQAPEAPGPPKFPSWTPDDKKKFINELWQRQQQQFEASTSKQTPYEKALLGRPSNIAQVLNRKTLIWVPVGTCKDTTSSLNTMSQCLLSLLYPSPEPTPEPTPPRPTTTKRTPPVVPLSERPFESLNSQEIFQLLLEINLPRRPAQPASPANNIIHSPAISRNHSPPSISRNCSPSSLYSSASPRSSSSDDSSQYTTILKRPACW</sequence>
<feature type="compositionally biased region" description="Pro residues" evidence="1">
    <location>
        <begin position="188"/>
        <end position="200"/>
    </location>
</feature>
<reference evidence="2" key="2">
    <citation type="submission" date="2023-05" db="EMBL/GenBank/DDBJ databases">
        <authorList>
            <consortium name="Lawrence Berkeley National Laboratory"/>
            <person name="Steindorff A."/>
            <person name="Hensen N."/>
            <person name="Bonometti L."/>
            <person name="Westerberg I."/>
            <person name="Brannstrom I.O."/>
            <person name="Guillou S."/>
            <person name="Cros-Aarteil S."/>
            <person name="Calhoun S."/>
            <person name="Haridas S."/>
            <person name="Kuo A."/>
            <person name="Mondo S."/>
            <person name="Pangilinan J."/>
            <person name="Riley R."/>
            <person name="Labutti K."/>
            <person name="Andreopoulos B."/>
            <person name="Lipzen A."/>
            <person name="Chen C."/>
            <person name="Yanf M."/>
            <person name="Daum C."/>
            <person name="Ng V."/>
            <person name="Clum A."/>
            <person name="Ohm R."/>
            <person name="Martin F."/>
            <person name="Silar P."/>
            <person name="Natvig D."/>
            <person name="Lalanne C."/>
            <person name="Gautier V."/>
            <person name="Ament-Velasquez S.L."/>
            <person name="Kruys A."/>
            <person name="Hutchinson M.I."/>
            <person name="Powell A.J."/>
            <person name="Barry K."/>
            <person name="Miller A.N."/>
            <person name="Grigoriev I.V."/>
            <person name="Debuchy R."/>
            <person name="Gladieux P."/>
            <person name="Thoren M.H."/>
            <person name="Johannesson H."/>
        </authorList>
    </citation>
    <scope>NUCLEOTIDE SEQUENCE</scope>
    <source>
        <strain evidence="2">CBS 990.96</strain>
    </source>
</reference>
<feature type="compositionally biased region" description="Low complexity" evidence="1">
    <location>
        <begin position="268"/>
        <end position="287"/>
    </location>
</feature>
<organism evidence="2 3">
    <name type="scientific">Podospora fimiseda</name>
    <dbReference type="NCBI Taxonomy" id="252190"/>
    <lineage>
        <taxon>Eukaryota</taxon>
        <taxon>Fungi</taxon>
        <taxon>Dikarya</taxon>
        <taxon>Ascomycota</taxon>
        <taxon>Pezizomycotina</taxon>
        <taxon>Sordariomycetes</taxon>
        <taxon>Sordariomycetidae</taxon>
        <taxon>Sordariales</taxon>
        <taxon>Podosporaceae</taxon>
        <taxon>Podospora</taxon>
    </lineage>
</organism>
<evidence type="ECO:0000313" key="3">
    <source>
        <dbReference type="Proteomes" id="UP001301958"/>
    </source>
</evidence>
<accession>A0AAN7BK86</accession>
<name>A0AAN7BK86_9PEZI</name>
<dbReference type="EMBL" id="MU865383">
    <property type="protein sequence ID" value="KAK4224782.1"/>
    <property type="molecule type" value="Genomic_DNA"/>
</dbReference>
<feature type="region of interest" description="Disordered" evidence="1">
    <location>
        <begin position="72"/>
        <end position="111"/>
    </location>
</feature>
<feature type="region of interest" description="Disordered" evidence="1">
    <location>
        <begin position="239"/>
        <end position="290"/>
    </location>
</feature>
<protein>
    <submittedName>
        <fullName evidence="2">Uncharacterized protein</fullName>
    </submittedName>
</protein>
<feature type="region of interest" description="Disordered" evidence="1">
    <location>
        <begin position="187"/>
        <end position="209"/>
    </location>
</feature>
<feature type="compositionally biased region" description="Polar residues" evidence="1">
    <location>
        <begin position="243"/>
        <end position="267"/>
    </location>
</feature>
<reference evidence="2" key="1">
    <citation type="journal article" date="2023" name="Mol. Phylogenet. Evol.">
        <title>Genome-scale phylogeny and comparative genomics of the fungal order Sordariales.</title>
        <authorList>
            <person name="Hensen N."/>
            <person name="Bonometti L."/>
            <person name="Westerberg I."/>
            <person name="Brannstrom I.O."/>
            <person name="Guillou S."/>
            <person name="Cros-Aarteil S."/>
            <person name="Calhoun S."/>
            <person name="Haridas S."/>
            <person name="Kuo A."/>
            <person name="Mondo S."/>
            <person name="Pangilinan J."/>
            <person name="Riley R."/>
            <person name="LaButti K."/>
            <person name="Andreopoulos B."/>
            <person name="Lipzen A."/>
            <person name="Chen C."/>
            <person name="Yan M."/>
            <person name="Daum C."/>
            <person name="Ng V."/>
            <person name="Clum A."/>
            <person name="Steindorff A."/>
            <person name="Ohm R.A."/>
            <person name="Martin F."/>
            <person name="Silar P."/>
            <person name="Natvig D.O."/>
            <person name="Lalanne C."/>
            <person name="Gautier V."/>
            <person name="Ament-Velasquez S.L."/>
            <person name="Kruys A."/>
            <person name="Hutchinson M.I."/>
            <person name="Powell A.J."/>
            <person name="Barry K."/>
            <person name="Miller A.N."/>
            <person name="Grigoriev I.V."/>
            <person name="Debuchy R."/>
            <person name="Gladieux P."/>
            <person name="Hiltunen Thoren M."/>
            <person name="Johannesson H."/>
        </authorList>
    </citation>
    <scope>NUCLEOTIDE SEQUENCE</scope>
    <source>
        <strain evidence="2">CBS 990.96</strain>
    </source>
</reference>
<keyword evidence="3" id="KW-1185">Reference proteome</keyword>
<dbReference type="AlphaFoldDB" id="A0AAN7BK86"/>
<gene>
    <name evidence="2" type="ORF">QBC38DRAFT_532108</name>
</gene>
<comment type="caution">
    <text evidence="2">The sequence shown here is derived from an EMBL/GenBank/DDBJ whole genome shotgun (WGS) entry which is preliminary data.</text>
</comment>
<evidence type="ECO:0000313" key="2">
    <source>
        <dbReference type="EMBL" id="KAK4224782.1"/>
    </source>
</evidence>
<proteinExistence type="predicted"/>
<evidence type="ECO:0000256" key="1">
    <source>
        <dbReference type="SAM" id="MobiDB-lite"/>
    </source>
</evidence>